<organism evidence="1 2">
    <name type="scientific">Fusarium tricinctum</name>
    <dbReference type="NCBI Taxonomy" id="61284"/>
    <lineage>
        <taxon>Eukaryota</taxon>
        <taxon>Fungi</taxon>
        <taxon>Dikarya</taxon>
        <taxon>Ascomycota</taxon>
        <taxon>Pezizomycotina</taxon>
        <taxon>Sordariomycetes</taxon>
        <taxon>Hypocreomycetidae</taxon>
        <taxon>Hypocreales</taxon>
        <taxon>Nectriaceae</taxon>
        <taxon>Fusarium</taxon>
        <taxon>Fusarium tricinctum species complex</taxon>
    </lineage>
</organism>
<reference evidence="1" key="1">
    <citation type="journal article" date="2021" name="Nat. Commun.">
        <title>Genetic determinants of endophytism in the Arabidopsis root mycobiome.</title>
        <authorList>
            <person name="Mesny F."/>
            <person name="Miyauchi S."/>
            <person name="Thiergart T."/>
            <person name="Pickel B."/>
            <person name="Atanasova L."/>
            <person name="Karlsson M."/>
            <person name="Huettel B."/>
            <person name="Barry K.W."/>
            <person name="Haridas S."/>
            <person name="Chen C."/>
            <person name="Bauer D."/>
            <person name="Andreopoulos W."/>
            <person name="Pangilinan J."/>
            <person name="LaButti K."/>
            <person name="Riley R."/>
            <person name="Lipzen A."/>
            <person name="Clum A."/>
            <person name="Drula E."/>
            <person name="Henrissat B."/>
            <person name="Kohler A."/>
            <person name="Grigoriev I.V."/>
            <person name="Martin F.M."/>
            <person name="Hacquard S."/>
        </authorList>
    </citation>
    <scope>NUCLEOTIDE SEQUENCE</scope>
    <source>
        <strain evidence="1">MPI-SDFR-AT-0068</strain>
    </source>
</reference>
<dbReference type="InterPro" id="IPR037143">
    <property type="entry name" value="4-PPantetheinyl_Trfase_dom_sf"/>
</dbReference>
<dbReference type="EMBL" id="JAGPXF010000006">
    <property type="protein sequence ID" value="KAH7238812.1"/>
    <property type="molecule type" value="Genomic_DNA"/>
</dbReference>
<keyword evidence="2" id="KW-1185">Reference proteome</keyword>
<dbReference type="AlphaFoldDB" id="A0A8K0RRG3"/>
<comment type="caution">
    <text evidence="1">The sequence shown here is derived from an EMBL/GenBank/DDBJ whole genome shotgun (WGS) entry which is preliminary data.</text>
</comment>
<gene>
    <name evidence="1" type="ORF">BKA59DRAFT_260641</name>
</gene>
<dbReference type="Gene3D" id="3.90.470.20">
    <property type="entry name" value="4'-phosphopantetheinyl transferase domain"/>
    <property type="match status" value="1"/>
</dbReference>
<proteinExistence type="predicted"/>
<evidence type="ECO:0000313" key="1">
    <source>
        <dbReference type="EMBL" id="KAH7238812.1"/>
    </source>
</evidence>
<sequence length="91" mass="10396">MMKPLQAFPFPLNSGIDICQISRIFRILCSRQGIRFVKRILSSEELARKDARLNILDKVKRPYSVGTPQSHEQLAAKYPEMWSCAAFVAGR</sequence>
<name>A0A8K0RRG3_9HYPO</name>
<dbReference type="Proteomes" id="UP000813427">
    <property type="component" value="Unassembled WGS sequence"/>
</dbReference>
<dbReference type="GO" id="GO:0000287">
    <property type="term" value="F:magnesium ion binding"/>
    <property type="evidence" value="ECO:0007669"/>
    <property type="project" value="InterPro"/>
</dbReference>
<dbReference type="GO" id="GO:0008897">
    <property type="term" value="F:holo-[acyl-carrier-protein] synthase activity"/>
    <property type="evidence" value="ECO:0007669"/>
    <property type="project" value="InterPro"/>
</dbReference>
<accession>A0A8K0RRG3</accession>
<protein>
    <submittedName>
        <fullName evidence="1">Uncharacterized protein</fullName>
    </submittedName>
</protein>
<dbReference type="OrthoDB" id="15433at2759"/>
<evidence type="ECO:0000313" key="2">
    <source>
        <dbReference type="Proteomes" id="UP000813427"/>
    </source>
</evidence>